<keyword evidence="5 9" id="KW-0378">Hydrolase</keyword>
<evidence type="ECO:0000313" key="11">
    <source>
        <dbReference type="Proteomes" id="UP000315636"/>
    </source>
</evidence>
<dbReference type="Pfam" id="PF00459">
    <property type="entry name" value="Inositol_P"/>
    <property type="match status" value="1"/>
</dbReference>
<evidence type="ECO:0000256" key="6">
    <source>
        <dbReference type="ARBA" id="ARBA00022842"/>
    </source>
</evidence>
<reference evidence="10 11" key="1">
    <citation type="submission" date="2017-05" db="EMBL/GenBank/DDBJ databases">
        <authorList>
            <person name="Varghese N."/>
            <person name="Submissions S."/>
        </authorList>
    </citation>
    <scope>NUCLEOTIDE SEQUENCE [LARGE SCALE GENOMIC DNA]</scope>
    <source>
        <strain evidence="10 11">DSM 45474</strain>
    </source>
</reference>
<sequence length="278" mass="30082">MSTLNTAVQAAKEAGKLIRQKAAVAKQVQYKSSAQDLVTEVDQASEAMIRKQLLSQYPEHVILGEEGVEPGAKASKEALEEHRGCEHLWIVDPIDGTTNFVHGFPMFCVSIAYAYNQEVVAGVIYDPLRDELFTAEKGKGAFLNGKEIRISNEKTLEESLLATGFPAGDKEARQRNLEGILKLSPLCRNIRAGGSAALHLAYVAAGRLTGFWELDLNAWDLAAGSLLVLEAGGDVTDTAGHGYDLVVRHISASNGHIHPFLLNALKEAQATGFENMVK</sequence>
<protein>
    <recommendedName>
        <fullName evidence="9">Inositol-1-monophosphatase</fullName>
        <ecNumber evidence="9">3.1.3.25</ecNumber>
    </recommendedName>
</protein>
<dbReference type="EMBL" id="FXTI01000010">
    <property type="protein sequence ID" value="SMO85660.1"/>
    <property type="molecule type" value="Genomic_DNA"/>
</dbReference>
<feature type="binding site" evidence="8">
    <location>
        <position position="94"/>
    </location>
    <ligand>
        <name>Mg(2+)</name>
        <dbReference type="ChEBI" id="CHEBI:18420"/>
        <label>1</label>
        <note>catalytic</note>
    </ligand>
</feature>
<comment type="subunit">
    <text evidence="7">Homodimer. The rRNA transcription and antitermination complex (rrnTAC) consists of RNA polymerase (RNAP), NusA, NusB, NusE (rpsJ), NusG, SubB, ribosomal protein S4, DNA and precursor rRNA; S4 is more flexible than other subunits.</text>
</comment>
<organism evidence="10 11">
    <name type="scientific">Melghirimyces algeriensis</name>
    <dbReference type="NCBI Taxonomy" id="910412"/>
    <lineage>
        <taxon>Bacteria</taxon>
        <taxon>Bacillati</taxon>
        <taxon>Bacillota</taxon>
        <taxon>Bacilli</taxon>
        <taxon>Bacillales</taxon>
        <taxon>Thermoactinomycetaceae</taxon>
        <taxon>Melghirimyces</taxon>
    </lineage>
</organism>
<dbReference type="PANTHER" id="PTHR20854">
    <property type="entry name" value="INOSITOL MONOPHOSPHATASE"/>
    <property type="match status" value="1"/>
</dbReference>
<dbReference type="AlphaFoldDB" id="A0A521ERD2"/>
<dbReference type="GO" id="GO:0046854">
    <property type="term" value="P:phosphatidylinositol phosphate biosynthetic process"/>
    <property type="evidence" value="ECO:0007669"/>
    <property type="project" value="InterPro"/>
</dbReference>
<dbReference type="Gene3D" id="3.30.540.10">
    <property type="entry name" value="Fructose-1,6-Bisphosphatase, subunit A, domain 1"/>
    <property type="match status" value="1"/>
</dbReference>
<dbReference type="Gene3D" id="3.40.190.80">
    <property type="match status" value="1"/>
</dbReference>
<dbReference type="PROSITE" id="PS00629">
    <property type="entry name" value="IMP_1"/>
    <property type="match status" value="1"/>
</dbReference>
<evidence type="ECO:0000256" key="3">
    <source>
        <dbReference type="ARBA" id="ARBA00009759"/>
    </source>
</evidence>
<dbReference type="GO" id="GO:0007165">
    <property type="term" value="P:signal transduction"/>
    <property type="evidence" value="ECO:0007669"/>
    <property type="project" value="TreeGrafter"/>
</dbReference>
<dbReference type="RefSeq" id="WP_246064956.1">
    <property type="nucleotide sequence ID" value="NZ_FXTI01000010.1"/>
</dbReference>
<evidence type="ECO:0000256" key="1">
    <source>
        <dbReference type="ARBA" id="ARBA00001033"/>
    </source>
</evidence>
<name>A0A521ERD2_9BACL</name>
<comment type="catalytic activity">
    <reaction evidence="1 9">
        <text>a myo-inositol phosphate + H2O = myo-inositol + phosphate</text>
        <dbReference type="Rhea" id="RHEA:24056"/>
        <dbReference type="ChEBI" id="CHEBI:15377"/>
        <dbReference type="ChEBI" id="CHEBI:17268"/>
        <dbReference type="ChEBI" id="CHEBI:43474"/>
        <dbReference type="ChEBI" id="CHEBI:84139"/>
        <dbReference type="EC" id="3.1.3.25"/>
    </reaction>
</comment>
<gene>
    <name evidence="10" type="ORF">SAMN06264849_11037</name>
</gene>
<dbReference type="InterPro" id="IPR033942">
    <property type="entry name" value="IMPase"/>
</dbReference>
<dbReference type="InterPro" id="IPR022337">
    <property type="entry name" value="Inositol_monophosphatase_SuhB"/>
</dbReference>
<evidence type="ECO:0000313" key="10">
    <source>
        <dbReference type="EMBL" id="SMO85660.1"/>
    </source>
</evidence>
<dbReference type="GO" id="GO:0008934">
    <property type="term" value="F:inositol monophosphate 1-phosphatase activity"/>
    <property type="evidence" value="ECO:0007669"/>
    <property type="project" value="InterPro"/>
</dbReference>
<feature type="binding site" evidence="8">
    <location>
        <position position="65"/>
    </location>
    <ligand>
        <name>Mg(2+)</name>
        <dbReference type="ChEBI" id="CHEBI:18420"/>
        <label>1</label>
        <note>catalytic</note>
    </ligand>
</feature>
<feature type="binding site" evidence="8">
    <location>
        <position position="95"/>
    </location>
    <ligand>
        <name>Mg(2+)</name>
        <dbReference type="ChEBI" id="CHEBI:18420"/>
        <label>1</label>
        <note>catalytic</note>
    </ligand>
</feature>
<dbReference type="EC" id="3.1.3.25" evidence="9"/>
<feature type="binding site" evidence="8">
    <location>
        <position position="92"/>
    </location>
    <ligand>
        <name>Mg(2+)</name>
        <dbReference type="ChEBI" id="CHEBI:18420"/>
        <label>1</label>
        <note>catalytic</note>
    </ligand>
</feature>
<comment type="cofactor">
    <cofactor evidence="2 8 9">
        <name>Mg(2+)</name>
        <dbReference type="ChEBI" id="CHEBI:18420"/>
    </cofactor>
</comment>
<dbReference type="InterPro" id="IPR020550">
    <property type="entry name" value="Inositol_monophosphatase_CS"/>
</dbReference>
<accession>A0A521ERD2</accession>
<keyword evidence="6 8" id="KW-0460">Magnesium</keyword>
<evidence type="ECO:0000256" key="9">
    <source>
        <dbReference type="RuleBase" id="RU364068"/>
    </source>
</evidence>
<dbReference type="PRINTS" id="PR00377">
    <property type="entry name" value="IMPHPHTASES"/>
</dbReference>
<proteinExistence type="inferred from homology"/>
<evidence type="ECO:0000256" key="8">
    <source>
        <dbReference type="PIRSR" id="PIRSR600760-2"/>
    </source>
</evidence>
<keyword evidence="4 8" id="KW-0479">Metal-binding</keyword>
<dbReference type="CDD" id="cd01639">
    <property type="entry name" value="IMPase"/>
    <property type="match status" value="1"/>
</dbReference>
<dbReference type="InterPro" id="IPR000760">
    <property type="entry name" value="Inositol_monophosphatase-like"/>
</dbReference>
<dbReference type="GO" id="GO:0006020">
    <property type="term" value="P:inositol metabolic process"/>
    <property type="evidence" value="ECO:0007669"/>
    <property type="project" value="TreeGrafter"/>
</dbReference>
<evidence type="ECO:0000256" key="7">
    <source>
        <dbReference type="ARBA" id="ARBA00063608"/>
    </source>
</evidence>
<dbReference type="SUPFAM" id="SSF56655">
    <property type="entry name" value="Carbohydrate phosphatase"/>
    <property type="match status" value="1"/>
</dbReference>
<dbReference type="Proteomes" id="UP000315636">
    <property type="component" value="Unassembled WGS sequence"/>
</dbReference>
<dbReference type="InterPro" id="IPR020583">
    <property type="entry name" value="Inositol_monoP_metal-BS"/>
</dbReference>
<evidence type="ECO:0000256" key="2">
    <source>
        <dbReference type="ARBA" id="ARBA00001946"/>
    </source>
</evidence>
<dbReference type="PROSITE" id="PS00630">
    <property type="entry name" value="IMP_2"/>
    <property type="match status" value="1"/>
</dbReference>
<comment type="similarity">
    <text evidence="3 9">Belongs to the inositol monophosphatase superfamily.</text>
</comment>
<feature type="binding site" evidence="8">
    <location>
        <position position="220"/>
    </location>
    <ligand>
        <name>Mg(2+)</name>
        <dbReference type="ChEBI" id="CHEBI:18420"/>
        <label>2</label>
    </ligand>
</feature>
<dbReference type="GO" id="GO:0046872">
    <property type="term" value="F:metal ion binding"/>
    <property type="evidence" value="ECO:0007669"/>
    <property type="project" value="UniProtKB-KW"/>
</dbReference>
<evidence type="ECO:0000256" key="4">
    <source>
        <dbReference type="ARBA" id="ARBA00022723"/>
    </source>
</evidence>
<dbReference type="PRINTS" id="PR01959">
    <property type="entry name" value="SBIMPHPHTASE"/>
</dbReference>
<dbReference type="FunFam" id="3.30.540.10:FF:000013">
    <property type="entry name" value="Inositol-1-monophosphatase"/>
    <property type="match status" value="1"/>
</dbReference>
<keyword evidence="11" id="KW-1185">Reference proteome</keyword>
<dbReference type="PANTHER" id="PTHR20854:SF4">
    <property type="entry name" value="INOSITOL-1-MONOPHOSPHATASE-RELATED"/>
    <property type="match status" value="1"/>
</dbReference>
<evidence type="ECO:0000256" key="5">
    <source>
        <dbReference type="ARBA" id="ARBA00022801"/>
    </source>
</evidence>